<evidence type="ECO:0000313" key="2">
    <source>
        <dbReference type="Proteomes" id="UP000278241"/>
    </source>
</evidence>
<name>A0ABY0AP91_9ENTR</name>
<sequence>MATVNVNVRIDSELKQSADEAMLLAGTTPTQAITLLYQYIAENKRLPFITTKMIQTHTELEKEIYLHFHEGRTILKRILQSIEICENIEGQDFLYNYECLNKLHTSMQRKLQFIDENVELSELSAALKKSILICGNFTNFGYGKKFFKVTKEEYANLNEEVDELWKMGRK</sequence>
<gene>
    <name evidence="1" type="ORF">EKN94_20850</name>
</gene>
<accession>A0ABY0AP91</accession>
<proteinExistence type="predicted"/>
<evidence type="ECO:0000313" key="1">
    <source>
        <dbReference type="EMBL" id="RTN19025.1"/>
    </source>
</evidence>
<organism evidence="1 2">
    <name type="scientific">Enterobacter quasimori</name>
    <dbReference type="NCBI Taxonomy" id="2838947"/>
    <lineage>
        <taxon>Bacteria</taxon>
        <taxon>Pseudomonadati</taxon>
        <taxon>Pseudomonadota</taxon>
        <taxon>Gammaproteobacteria</taxon>
        <taxon>Enterobacterales</taxon>
        <taxon>Enterobacteriaceae</taxon>
        <taxon>Enterobacter</taxon>
    </lineage>
</organism>
<reference evidence="1 2" key="1">
    <citation type="submission" date="2018-12" db="EMBL/GenBank/DDBJ databases">
        <title>The Batch Genome Submission of Enterobacter spp. strains.</title>
        <authorList>
            <person name="Wei L."/>
            <person name="Wu W."/>
            <person name="Lin J."/>
            <person name="Zhang X."/>
            <person name="Feng Y."/>
            <person name="Zong Z."/>
        </authorList>
    </citation>
    <scope>NUCLEOTIDE SEQUENCE [LARGE SCALE GENOMIC DNA]</scope>
    <source>
        <strain evidence="1 2">WCHEM090044</strain>
    </source>
</reference>
<dbReference type="RefSeq" id="WP_126546309.1">
    <property type="nucleotide sequence ID" value="NZ_RXRX01000018.1"/>
</dbReference>
<dbReference type="EMBL" id="RXRX01000018">
    <property type="protein sequence ID" value="RTN19025.1"/>
    <property type="molecule type" value="Genomic_DNA"/>
</dbReference>
<dbReference type="InterPro" id="IPR007337">
    <property type="entry name" value="RelB/DinJ"/>
</dbReference>
<dbReference type="Proteomes" id="UP000278241">
    <property type="component" value="Unassembled WGS sequence"/>
</dbReference>
<comment type="caution">
    <text evidence="1">The sequence shown here is derived from an EMBL/GenBank/DDBJ whole genome shotgun (WGS) entry which is preliminary data.</text>
</comment>
<dbReference type="Pfam" id="PF04221">
    <property type="entry name" value="RelB"/>
    <property type="match status" value="1"/>
</dbReference>
<dbReference type="InterPro" id="IPR013321">
    <property type="entry name" value="Arc_rbn_hlx_hlx"/>
</dbReference>
<keyword evidence="2" id="KW-1185">Reference proteome</keyword>
<protein>
    <recommendedName>
        <fullName evidence="3">Type II toxin-antitoxin system RelB/DinJ family antitoxin</fullName>
    </recommendedName>
</protein>
<evidence type="ECO:0008006" key="3">
    <source>
        <dbReference type="Google" id="ProtNLM"/>
    </source>
</evidence>
<dbReference type="Gene3D" id="1.10.1220.10">
    <property type="entry name" value="Met repressor-like"/>
    <property type="match status" value="1"/>
</dbReference>